<dbReference type="GeneTree" id="ENSGT00950000185449"/>
<accession>A0A8D0L411</accession>
<dbReference type="OMA" id="IAHASNC"/>
<sequence length="215" mass="24467">MIEGLILFDVSYSDLNPTNQSGPVIAHASNCSKYAEKKFPHEAAYDAYLCGSVLLKIAHLLLCRMPCGTTGMGPLFSHYLDVLAVYLNQVNLIRAGVSKINFSGMDVPTQRPPLLIVNVREWPRVNEEQIYRELKILCRFDVRRLTKNQFLLFSNKFKDTRNVLQSFKAHPNLQISLYRHWRHSPQVNCLLQICSIVASWSLLTFLFGSSSVCAM</sequence>
<dbReference type="AlphaFoldDB" id="A0A8D0L411"/>
<proteinExistence type="predicted"/>
<name>A0A8D0L411_SPHPU</name>
<dbReference type="Proteomes" id="UP000694392">
    <property type="component" value="Unplaced"/>
</dbReference>
<reference evidence="1" key="1">
    <citation type="submission" date="2025-08" db="UniProtKB">
        <authorList>
            <consortium name="Ensembl"/>
        </authorList>
    </citation>
    <scope>IDENTIFICATION</scope>
</reference>
<evidence type="ECO:0000313" key="2">
    <source>
        <dbReference type="Proteomes" id="UP000694392"/>
    </source>
</evidence>
<dbReference type="Ensembl" id="ENSSPUT00000006349.1">
    <property type="protein sequence ID" value="ENSSPUP00000005967.1"/>
    <property type="gene ID" value="ENSSPUG00000004594.1"/>
</dbReference>
<keyword evidence="2" id="KW-1185">Reference proteome</keyword>
<dbReference type="GO" id="GO:0003676">
    <property type="term" value="F:nucleic acid binding"/>
    <property type="evidence" value="ECO:0007669"/>
    <property type="project" value="InterPro"/>
</dbReference>
<dbReference type="Gene3D" id="3.30.420.10">
    <property type="entry name" value="Ribonuclease H-like superfamily/Ribonuclease H"/>
    <property type="match status" value="1"/>
</dbReference>
<protein>
    <submittedName>
        <fullName evidence="1">Uncharacterized protein</fullName>
    </submittedName>
</protein>
<dbReference type="InterPro" id="IPR036397">
    <property type="entry name" value="RNaseH_sf"/>
</dbReference>
<evidence type="ECO:0000313" key="1">
    <source>
        <dbReference type="Ensembl" id="ENSSPUP00000005967.1"/>
    </source>
</evidence>
<reference evidence="1" key="2">
    <citation type="submission" date="2025-09" db="UniProtKB">
        <authorList>
            <consortium name="Ensembl"/>
        </authorList>
    </citation>
    <scope>IDENTIFICATION</scope>
</reference>
<organism evidence="1 2">
    <name type="scientific">Sphenodon punctatus</name>
    <name type="common">Tuatara</name>
    <name type="synonym">Hatteria punctata</name>
    <dbReference type="NCBI Taxonomy" id="8508"/>
    <lineage>
        <taxon>Eukaryota</taxon>
        <taxon>Metazoa</taxon>
        <taxon>Chordata</taxon>
        <taxon>Craniata</taxon>
        <taxon>Vertebrata</taxon>
        <taxon>Euteleostomi</taxon>
        <taxon>Lepidosauria</taxon>
        <taxon>Sphenodontia</taxon>
        <taxon>Sphenodontidae</taxon>
        <taxon>Sphenodon</taxon>
    </lineage>
</organism>